<dbReference type="Gene3D" id="1.10.10.1320">
    <property type="entry name" value="Anti-sigma factor, zinc-finger domain"/>
    <property type="match status" value="1"/>
</dbReference>
<comment type="subcellular location">
    <subcellularLocation>
        <location evidence="2">Cell membrane</location>
    </subcellularLocation>
    <subcellularLocation>
        <location evidence="1">Membrane</location>
        <topology evidence="1">Single-pass membrane protein</topology>
    </subcellularLocation>
</comment>
<dbReference type="InterPro" id="IPR018764">
    <property type="entry name" value="RskA_C"/>
</dbReference>
<evidence type="ECO:0000256" key="3">
    <source>
        <dbReference type="ARBA" id="ARBA00022475"/>
    </source>
</evidence>
<dbReference type="AlphaFoldDB" id="A0A126UXC9"/>
<keyword evidence="6 9" id="KW-0472">Membrane</keyword>
<evidence type="ECO:0000313" key="12">
    <source>
        <dbReference type="Proteomes" id="UP000070371"/>
    </source>
</evidence>
<evidence type="ECO:0000256" key="5">
    <source>
        <dbReference type="ARBA" id="ARBA00022989"/>
    </source>
</evidence>
<keyword evidence="12" id="KW-1185">Reference proteome</keyword>
<evidence type="ECO:0000256" key="2">
    <source>
        <dbReference type="ARBA" id="ARBA00004236"/>
    </source>
</evidence>
<reference evidence="11 12" key="1">
    <citation type="submission" date="2016-02" db="EMBL/GenBank/DDBJ databases">
        <title>Complete genome sequence of Halocynthiibacter arcticus PAMC 20958t from arctic marine sediment.</title>
        <authorList>
            <person name="Lee Y.M."/>
            <person name="Baek K."/>
            <person name="Lee H.K."/>
            <person name="Shin S.C."/>
        </authorList>
    </citation>
    <scope>NUCLEOTIDE SEQUENCE [LARGE SCALE GENOMIC DNA]</scope>
    <source>
        <strain evidence="11">PAMC 20958</strain>
    </source>
</reference>
<dbReference type="GO" id="GO:0016989">
    <property type="term" value="F:sigma factor antagonist activity"/>
    <property type="evidence" value="ECO:0007669"/>
    <property type="project" value="TreeGrafter"/>
</dbReference>
<dbReference type="Proteomes" id="UP000070371">
    <property type="component" value="Chromosome"/>
</dbReference>
<evidence type="ECO:0000256" key="4">
    <source>
        <dbReference type="ARBA" id="ARBA00022692"/>
    </source>
</evidence>
<dbReference type="STRING" id="1579316.RC74_05030"/>
<dbReference type="PANTHER" id="PTHR37461">
    <property type="entry name" value="ANTI-SIGMA-K FACTOR RSKA"/>
    <property type="match status" value="1"/>
</dbReference>
<dbReference type="EMBL" id="CP014327">
    <property type="protein sequence ID" value="AML50733.1"/>
    <property type="molecule type" value="Genomic_DNA"/>
</dbReference>
<feature type="domain" description="Anti-sigma K factor RskA C-terminal" evidence="10">
    <location>
        <begin position="100"/>
        <end position="223"/>
    </location>
</feature>
<dbReference type="RefSeq" id="WP_039002350.1">
    <property type="nucleotide sequence ID" value="NZ_CP014327.1"/>
</dbReference>
<sequence length="232" mass="24418">MTQSGDHNDDDITLVGEYALHLLDAESRLAFEKRLRDEPDLRVLLREWDEGLVHLADDIPEVAPPAHLKSAIDARLFGATEPAPKFSLAWFFGRKGGVFAVIAMLVLAAYFGPSMLNDAQAPTYTAEIAAEDRELVVTASFDPNSGEIDINRIVGSAAEGRVLELWLIADGAPAPVSLGVLPASENAMISVPQTLIAAMNGGTLAISDEPIGGSPTGAPTGAVLAFGTIISS</sequence>
<evidence type="ECO:0000256" key="6">
    <source>
        <dbReference type="ARBA" id="ARBA00023136"/>
    </source>
</evidence>
<dbReference type="PANTHER" id="PTHR37461:SF1">
    <property type="entry name" value="ANTI-SIGMA-K FACTOR RSKA"/>
    <property type="match status" value="1"/>
</dbReference>
<evidence type="ECO:0000259" key="10">
    <source>
        <dbReference type="Pfam" id="PF10099"/>
    </source>
</evidence>
<gene>
    <name evidence="11" type="ORF">RC74_05030</name>
</gene>
<dbReference type="GO" id="GO:0005886">
    <property type="term" value="C:plasma membrane"/>
    <property type="evidence" value="ECO:0007669"/>
    <property type="project" value="UniProtKB-SubCell"/>
</dbReference>
<keyword evidence="3" id="KW-1003">Cell membrane</keyword>
<keyword evidence="5 9" id="KW-1133">Transmembrane helix</keyword>
<evidence type="ECO:0000313" key="11">
    <source>
        <dbReference type="EMBL" id="AML50733.1"/>
    </source>
</evidence>
<protein>
    <recommendedName>
        <fullName evidence="8">Regulator of SigK</fullName>
    </recommendedName>
    <alternativeName>
        <fullName evidence="7">Sigma-K anti-sigma factor RskA</fullName>
    </alternativeName>
</protein>
<evidence type="ECO:0000256" key="1">
    <source>
        <dbReference type="ARBA" id="ARBA00004167"/>
    </source>
</evidence>
<dbReference type="KEGG" id="hat:RC74_05030"/>
<proteinExistence type="predicted"/>
<dbReference type="InterPro" id="IPR051474">
    <property type="entry name" value="Anti-sigma-K/W_factor"/>
</dbReference>
<organism evidence="11 12">
    <name type="scientific">Falsihalocynthiibacter arcticus</name>
    <dbReference type="NCBI Taxonomy" id="1579316"/>
    <lineage>
        <taxon>Bacteria</taxon>
        <taxon>Pseudomonadati</taxon>
        <taxon>Pseudomonadota</taxon>
        <taxon>Alphaproteobacteria</taxon>
        <taxon>Rhodobacterales</taxon>
        <taxon>Roseobacteraceae</taxon>
        <taxon>Falsihalocynthiibacter</taxon>
    </lineage>
</organism>
<dbReference type="GO" id="GO:0006417">
    <property type="term" value="P:regulation of translation"/>
    <property type="evidence" value="ECO:0007669"/>
    <property type="project" value="TreeGrafter"/>
</dbReference>
<dbReference type="InterPro" id="IPR041916">
    <property type="entry name" value="Anti_sigma_zinc_sf"/>
</dbReference>
<accession>A0A126UXC9</accession>
<evidence type="ECO:0000256" key="7">
    <source>
        <dbReference type="ARBA" id="ARBA00029829"/>
    </source>
</evidence>
<evidence type="ECO:0000256" key="9">
    <source>
        <dbReference type="SAM" id="Phobius"/>
    </source>
</evidence>
<evidence type="ECO:0000256" key="8">
    <source>
        <dbReference type="ARBA" id="ARBA00030803"/>
    </source>
</evidence>
<dbReference type="OrthoDB" id="9816387at2"/>
<keyword evidence="4 9" id="KW-0812">Transmembrane</keyword>
<name>A0A126UXC9_9RHOB</name>
<feature type="transmembrane region" description="Helical" evidence="9">
    <location>
        <begin position="97"/>
        <end position="116"/>
    </location>
</feature>
<dbReference type="Pfam" id="PF10099">
    <property type="entry name" value="RskA_C"/>
    <property type="match status" value="1"/>
</dbReference>